<protein>
    <submittedName>
        <fullName evidence="2">Uncharacterized protein</fullName>
    </submittedName>
</protein>
<name>A0A559M795_9HELO</name>
<proteinExistence type="predicted"/>
<dbReference type="AlphaFoldDB" id="A0A559M795"/>
<comment type="caution">
    <text evidence="2">The sequence shown here is derived from an EMBL/GenBank/DDBJ whole genome shotgun (WGS) entry which is preliminary data.</text>
</comment>
<keyword evidence="3" id="KW-1185">Reference proteome</keyword>
<feature type="region of interest" description="Disordered" evidence="1">
    <location>
        <begin position="166"/>
        <end position="185"/>
    </location>
</feature>
<dbReference type="Proteomes" id="UP000315522">
    <property type="component" value="Unassembled WGS sequence"/>
</dbReference>
<gene>
    <name evidence="2" type="ORF">LAWI1_G003905</name>
</gene>
<dbReference type="EMBL" id="QGML01001531">
    <property type="protein sequence ID" value="TVY88833.1"/>
    <property type="molecule type" value="Genomic_DNA"/>
</dbReference>
<sequence length="463" mass="51383">MENVNEDQERMLRCWASTNGKRRPGKKVKAFLGLAQGLSGEQIDQWWENLQTSESNEESLHQIGQSHPPNAPAAQLEFMELDAPDQSTPGAQLYPGHFPYGVDMNDNFRSSAIDTQAWSPIGVTVEDDTLFTIPVEGSVQANPWSPTVCSHGGIFRSSASSLESCPLLSPPGHQSHDSIDRSSYGSSLQTWDTASTLASVYDPCLDDSTIEDFETQIAQTINPIRLSKGKALSSSGFSMSQTILEEASPFHEHMITYPKDRGNEKNGPPVPPKPSKGQGIYHCTKHRFHECTNKPHSSRTWLRKDKLRQHLQQVHALSKDSRGWESWHRDPTKKKRAWGCGFCGACSFTWDALVGSTPNSDRSLEWSKDNAKILKQKLEFHEGSAVEIATEARMLASNFNVEIDSMGWTNPASRVPTLASPIDFGDTEKGGWRHTSPTMMSQGSSFQEPATHFDVPRGIPNFI</sequence>
<evidence type="ECO:0000313" key="2">
    <source>
        <dbReference type="EMBL" id="TVY88833.1"/>
    </source>
</evidence>
<organism evidence="2 3">
    <name type="scientific">Lachnellula willkommii</name>
    <dbReference type="NCBI Taxonomy" id="215461"/>
    <lineage>
        <taxon>Eukaryota</taxon>
        <taxon>Fungi</taxon>
        <taxon>Dikarya</taxon>
        <taxon>Ascomycota</taxon>
        <taxon>Pezizomycotina</taxon>
        <taxon>Leotiomycetes</taxon>
        <taxon>Helotiales</taxon>
        <taxon>Lachnaceae</taxon>
        <taxon>Lachnellula</taxon>
    </lineage>
</organism>
<feature type="region of interest" description="Disordered" evidence="1">
    <location>
        <begin position="259"/>
        <end position="279"/>
    </location>
</feature>
<evidence type="ECO:0000256" key="1">
    <source>
        <dbReference type="SAM" id="MobiDB-lite"/>
    </source>
</evidence>
<evidence type="ECO:0000313" key="3">
    <source>
        <dbReference type="Proteomes" id="UP000315522"/>
    </source>
</evidence>
<reference evidence="2 3" key="1">
    <citation type="submission" date="2018-05" db="EMBL/GenBank/DDBJ databases">
        <title>Genome sequencing and assembly of the regulated plant pathogen Lachnellula willkommii and related sister species for the development of diagnostic species identification markers.</title>
        <authorList>
            <person name="Giroux E."/>
            <person name="Bilodeau G."/>
        </authorList>
    </citation>
    <scope>NUCLEOTIDE SEQUENCE [LARGE SCALE GENOMIC DNA]</scope>
    <source>
        <strain evidence="2 3">CBS 172.35</strain>
    </source>
</reference>
<accession>A0A559M795</accession>